<dbReference type="Pfam" id="PF07729">
    <property type="entry name" value="FCD"/>
    <property type="match status" value="1"/>
</dbReference>
<evidence type="ECO:0000256" key="4">
    <source>
        <dbReference type="SAM" id="MobiDB-lite"/>
    </source>
</evidence>
<dbReference type="CDD" id="cd07377">
    <property type="entry name" value="WHTH_GntR"/>
    <property type="match status" value="1"/>
</dbReference>
<feature type="domain" description="HTH gntR-type" evidence="5">
    <location>
        <begin position="12"/>
        <end position="78"/>
    </location>
</feature>
<dbReference type="InterPro" id="IPR008920">
    <property type="entry name" value="TF_FadR/GntR_C"/>
</dbReference>
<evidence type="ECO:0000313" key="6">
    <source>
        <dbReference type="EMBL" id="SNQ49526.1"/>
    </source>
</evidence>
<dbReference type="Pfam" id="PF00392">
    <property type="entry name" value="GntR"/>
    <property type="match status" value="1"/>
</dbReference>
<keyword evidence="1" id="KW-0805">Transcription regulation</keyword>
<dbReference type="InterPro" id="IPR036390">
    <property type="entry name" value="WH_DNA-bd_sf"/>
</dbReference>
<dbReference type="SMART" id="SM00895">
    <property type="entry name" value="FCD"/>
    <property type="match status" value="1"/>
</dbReference>
<evidence type="ECO:0000256" key="2">
    <source>
        <dbReference type="ARBA" id="ARBA00023125"/>
    </source>
</evidence>
<evidence type="ECO:0000256" key="3">
    <source>
        <dbReference type="ARBA" id="ARBA00023163"/>
    </source>
</evidence>
<dbReference type="AlphaFoldDB" id="A0A2I2KV45"/>
<dbReference type="InterPro" id="IPR036388">
    <property type="entry name" value="WH-like_DNA-bd_sf"/>
</dbReference>
<dbReference type="EMBL" id="FZMO01000268">
    <property type="protein sequence ID" value="SNQ49526.1"/>
    <property type="molecule type" value="Genomic_DNA"/>
</dbReference>
<dbReference type="GO" id="GO:0003700">
    <property type="term" value="F:DNA-binding transcription factor activity"/>
    <property type="evidence" value="ECO:0007669"/>
    <property type="project" value="InterPro"/>
</dbReference>
<dbReference type="PROSITE" id="PS50949">
    <property type="entry name" value="HTH_GNTR"/>
    <property type="match status" value="1"/>
</dbReference>
<dbReference type="OrthoDB" id="8680240at2"/>
<organism evidence="6 7">
    <name type="scientific">Frankia canadensis</name>
    <dbReference type="NCBI Taxonomy" id="1836972"/>
    <lineage>
        <taxon>Bacteria</taxon>
        <taxon>Bacillati</taxon>
        <taxon>Actinomycetota</taxon>
        <taxon>Actinomycetes</taxon>
        <taxon>Frankiales</taxon>
        <taxon>Frankiaceae</taxon>
        <taxon>Frankia</taxon>
    </lineage>
</organism>
<dbReference type="PRINTS" id="PR00035">
    <property type="entry name" value="HTHGNTR"/>
</dbReference>
<dbReference type="SUPFAM" id="SSF48008">
    <property type="entry name" value="GntR ligand-binding domain-like"/>
    <property type="match status" value="1"/>
</dbReference>
<dbReference type="Gene3D" id="1.10.10.10">
    <property type="entry name" value="Winged helix-like DNA-binding domain superfamily/Winged helix DNA-binding domain"/>
    <property type="match status" value="1"/>
</dbReference>
<dbReference type="PANTHER" id="PTHR43537">
    <property type="entry name" value="TRANSCRIPTIONAL REGULATOR, GNTR FAMILY"/>
    <property type="match status" value="1"/>
</dbReference>
<keyword evidence="3" id="KW-0804">Transcription</keyword>
<dbReference type="InterPro" id="IPR000524">
    <property type="entry name" value="Tscrpt_reg_HTH_GntR"/>
</dbReference>
<evidence type="ECO:0000256" key="1">
    <source>
        <dbReference type="ARBA" id="ARBA00023015"/>
    </source>
</evidence>
<feature type="region of interest" description="Disordered" evidence="4">
    <location>
        <begin position="226"/>
        <end position="252"/>
    </location>
</feature>
<dbReference type="PANTHER" id="PTHR43537:SF24">
    <property type="entry name" value="GLUCONATE OPERON TRANSCRIPTIONAL REPRESSOR"/>
    <property type="match status" value="1"/>
</dbReference>
<dbReference type="Gene3D" id="1.20.120.530">
    <property type="entry name" value="GntR ligand-binding domain-like"/>
    <property type="match status" value="1"/>
</dbReference>
<dbReference type="SUPFAM" id="SSF46785">
    <property type="entry name" value="Winged helix' DNA-binding domain"/>
    <property type="match status" value="1"/>
</dbReference>
<accession>A0A2I2KV45</accession>
<dbReference type="GO" id="GO:0003677">
    <property type="term" value="F:DNA binding"/>
    <property type="evidence" value="ECO:0007669"/>
    <property type="project" value="UniProtKB-KW"/>
</dbReference>
<keyword evidence="2" id="KW-0238">DNA-binding</keyword>
<proteinExistence type="predicted"/>
<evidence type="ECO:0000259" key="5">
    <source>
        <dbReference type="PROSITE" id="PS50949"/>
    </source>
</evidence>
<dbReference type="Proteomes" id="UP000234331">
    <property type="component" value="Unassembled WGS sequence"/>
</dbReference>
<dbReference type="RefSeq" id="WP_101832991.1">
    <property type="nucleotide sequence ID" value="NZ_FZMO01000268.1"/>
</dbReference>
<keyword evidence="7" id="KW-1185">Reference proteome</keyword>
<dbReference type="InterPro" id="IPR011711">
    <property type="entry name" value="GntR_C"/>
</dbReference>
<dbReference type="SMART" id="SM00345">
    <property type="entry name" value="HTH_GNTR"/>
    <property type="match status" value="1"/>
</dbReference>
<protein>
    <recommendedName>
        <fullName evidence="5">HTH gntR-type domain-containing protein</fullName>
    </recommendedName>
</protein>
<name>A0A2I2KV45_9ACTN</name>
<reference evidence="6 7" key="1">
    <citation type="submission" date="2017-06" db="EMBL/GenBank/DDBJ databases">
        <authorList>
            <person name="Kim H.J."/>
            <person name="Triplett B.A."/>
        </authorList>
    </citation>
    <scope>NUCLEOTIDE SEQUENCE [LARGE SCALE GENOMIC DNA]</scope>
    <source>
        <strain evidence="6">FRACA_ARgP5</strain>
    </source>
</reference>
<sequence length="252" mass="27442">MPDSTNALVTPGAKAEQLYERIKADLVAGRLTPGQRLSEASLSRQYGVSRSPIREATIRLETEGLMERRGMVVRVRERSPEEIVDIYRARVFLEGALAADAATRHRDLDLLRLEQAVIAEAGIDPADSAATVRANRAVHDALAAAAHNATLADLQQRLTAQVTHLPATTLSFPGRWAHAHDEHRRLLAAIRDRDAETAQRIAEGHLARARDLRLRLFTTESAPAVTALAAPRSTETAPRSTEAAPRPVEGDA</sequence>
<gene>
    <name evidence="6" type="ORF">FRACA_340036</name>
</gene>
<evidence type="ECO:0000313" key="7">
    <source>
        <dbReference type="Proteomes" id="UP000234331"/>
    </source>
</evidence>